<reference evidence="3" key="1">
    <citation type="journal article" date="2012" name="Proc. Natl. Acad. Sci. U.S.A.">
        <title>Genome sequence of the button mushroom Agaricus bisporus reveals mechanisms governing adaptation to a humic-rich ecological niche.</title>
        <authorList>
            <person name="Morin E."/>
            <person name="Kohler A."/>
            <person name="Baker A.R."/>
            <person name="Foulongne-Oriol M."/>
            <person name="Lombard V."/>
            <person name="Nagy L.G."/>
            <person name="Ohm R.A."/>
            <person name="Patyshakuliyeva A."/>
            <person name="Brun A."/>
            <person name="Aerts A.L."/>
            <person name="Bailey A.M."/>
            <person name="Billette C."/>
            <person name="Coutinho P.M."/>
            <person name="Deakin G."/>
            <person name="Doddapaneni H."/>
            <person name="Floudas D."/>
            <person name="Grimwood J."/>
            <person name="Hilden K."/>
            <person name="Kuees U."/>
            <person name="LaButti K.M."/>
            <person name="Lapidus A."/>
            <person name="Lindquist E.A."/>
            <person name="Lucas S.M."/>
            <person name="Murat C."/>
            <person name="Riley R.W."/>
            <person name="Salamov A.A."/>
            <person name="Schmutz J."/>
            <person name="Subramanian V."/>
            <person name="Woesten H.A.B."/>
            <person name="Xu J."/>
            <person name="Eastwood D.C."/>
            <person name="Foster G.D."/>
            <person name="Sonnenberg A.S."/>
            <person name="Cullen D."/>
            <person name="de Vries R.P."/>
            <person name="Lundell T."/>
            <person name="Hibbett D.S."/>
            <person name="Henrissat B."/>
            <person name="Burton K.S."/>
            <person name="Kerrigan R.W."/>
            <person name="Challen M.P."/>
            <person name="Grigoriev I.V."/>
            <person name="Martin F."/>
        </authorList>
    </citation>
    <scope>NUCLEOTIDE SEQUENCE [LARGE SCALE GENOMIC DNA]</scope>
    <source>
        <strain evidence="3">JB137-S8 / ATCC MYA-4627 / FGSC 10392</strain>
    </source>
</reference>
<dbReference type="RefSeq" id="XP_007329644.1">
    <property type="nucleotide sequence ID" value="XM_007329582.1"/>
</dbReference>
<evidence type="ECO:0000313" key="3">
    <source>
        <dbReference type="Proteomes" id="UP000008493"/>
    </source>
</evidence>
<dbReference type="KEGG" id="abp:AGABI1DRAFT91694"/>
<evidence type="ECO:0000256" key="1">
    <source>
        <dbReference type="SAM" id="MobiDB-lite"/>
    </source>
</evidence>
<proteinExistence type="predicted"/>
<dbReference type="AlphaFoldDB" id="K5W151"/>
<gene>
    <name evidence="2" type="ORF">AGABI1DRAFT_91694</name>
</gene>
<accession>K5W151</accession>
<dbReference type="EMBL" id="JH971389">
    <property type="protein sequence ID" value="EKM80529.1"/>
    <property type="molecule type" value="Genomic_DNA"/>
</dbReference>
<organism evidence="2 3">
    <name type="scientific">Agaricus bisporus var. burnettii (strain JB137-S8 / ATCC MYA-4627 / FGSC 10392)</name>
    <name type="common">White button mushroom</name>
    <dbReference type="NCBI Taxonomy" id="597362"/>
    <lineage>
        <taxon>Eukaryota</taxon>
        <taxon>Fungi</taxon>
        <taxon>Dikarya</taxon>
        <taxon>Basidiomycota</taxon>
        <taxon>Agaricomycotina</taxon>
        <taxon>Agaricomycetes</taxon>
        <taxon>Agaricomycetidae</taxon>
        <taxon>Agaricales</taxon>
        <taxon>Agaricineae</taxon>
        <taxon>Agaricaceae</taxon>
        <taxon>Agaricus</taxon>
    </lineage>
</organism>
<name>K5W151_AGABU</name>
<dbReference type="InParanoid" id="K5W151"/>
<feature type="region of interest" description="Disordered" evidence="1">
    <location>
        <begin position="105"/>
        <end position="129"/>
    </location>
</feature>
<protein>
    <submittedName>
        <fullName evidence="2">Uncharacterized protein</fullName>
    </submittedName>
</protein>
<evidence type="ECO:0000313" key="2">
    <source>
        <dbReference type="EMBL" id="EKM80529.1"/>
    </source>
</evidence>
<dbReference type="HOGENOM" id="CLU_1106847_0_0_1"/>
<dbReference type="GeneID" id="18832420"/>
<keyword evidence="3" id="KW-1185">Reference proteome</keyword>
<sequence>MSTTVQINFWDQQLTDVQHGEAVNEDGSLKEAWEISWVDDPNDEDIDIEAAVSGSCDESEEVTDDEFINDIHDGNNDLGMDMRLLTAAEVDSGFIKNLRTKYAGRMSDRNDDSTPGTQEDSPQELGAVSPTWEVPVTQSQMGLEIDALFHIFRRSEEGLRGSYDAPRSLFFKPNMPGRIFIEVLSRIPGVHTSHTKRVGHASAIFYLESEQGTDKIERGHWYCGCLNNTSSVLYNKNGEAQKGNATAPGFI</sequence>
<dbReference type="Proteomes" id="UP000008493">
    <property type="component" value="Unassembled WGS sequence"/>
</dbReference>